<comment type="caution">
    <text evidence="1">The sequence shown here is derived from an EMBL/GenBank/DDBJ whole genome shotgun (WGS) entry which is preliminary data.</text>
</comment>
<evidence type="ECO:0000313" key="1">
    <source>
        <dbReference type="EMBL" id="RBW54215.1"/>
    </source>
</evidence>
<name>A0A366X0X3_9RHOB</name>
<organism evidence="1 2">
    <name type="scientific">Phaeobacter gallaeciensis</name>
    <dbReference type="NCBI Taxonomy" id="60890"/>
    <lineage>
        <taxon>Bacteria</taxon>
        <taxon>Pseudomonadati</taxon>
        <taxon>Pseudomonadota</taxon>
        <taxon>Alphaproteobacteria</taxon>
        <taxon>Rhodobacterales</taxon>
        <taxon>Roseobacteraceae</taxon>
        <taxon>Phaeobacter</taxon>
    </lineage>
</organism>
<dbReference type="Proteomes" id="UP000252706">
    <property type="component" value="Unassembled WGS sequence"/>
</dbReference>
<proteinExistence type="predicted"/>
<reference evidence="1 2" key="1">
    <citation type="submission" date="2018-07" db="EMBL/GenBank/DDBJ databases">
        <title>Modular assembly of carbohydrate-degrading microbial communities in the ocean.</title>
        <authorList>
            <person name="Enke T.N."/>
            <person name="Datta M.S."/>
            <person name="Schwartzman J.A."/>
            <person name="Cermak N."/>
            <person name="Schmitz D.A."/>
            <person name="Barrere J."/>
            <person name="Cordero O.X."/>
        </authorList>
    </citation>
    <scope>NUCLEOTIDE SEQUENCE [LARGE SCALE GENOMIC DNA]</scope>
    <source>
        <strain evidence="1 2">C3M10</strain>
    </source>
</reference>
<dbReference type="EMBL" id="QOCE01000032">
    <property type="protein sequence ID" value="RBW54215.1"/>
    <property type="molecule type" value="Genomic_DNA"/>
</dbReference>
<accession>A0A366X0X3</accession>
<dbReference type="RefSeq" id="WP_113823811.1">
    <property type="nucleotide sequence ID" value="NZ_QOCE01000032.1"/>
</dbReference>
<sequence>MNSLLAIAVGVLTGIGASVVSSYFGPRWLDEHRAQKNKSRLEPRAELLRKLLDDPDYTSRNFRTLRTVTGMKDEECRDLLIEIGARGVVTVSGNEAWALISKKPLNTAADENVADEDIG</sequence>
<gene>
    <name evidence="1" type="ORF">DS909_12570</name>
</gene>
<dbReference type="OrthoDB" id="7877061at2"/>
<dbReference type="AlphaFoldDB" id="A0A366X0X3"/>
<evidence type="ECO:0000313" key="2">
    <source>
        <dbReference type="Proteomes" id="UP000252706"/>
    </source>
</evidence>
<protein>
    <submittedName>
        <fullName evidence="1">Uncharacterized protein</fullName>
    </submittedName>
</protein>